<gene>
    <name evidence="2" type="ORF">SELSPUOL_00115</name>
</gene>
<comment type="caution">
    <text evidence="2">The sequence shown here is derived from an EMBL/GenBank/DDBJ whole genome shotgun (WGS) entry which is preliminary data.</text>
</comment>
<dbReference type="EMBL" id="ACKP02000002">
    <property type="protein sequence ID" value="EEX78514.1"/>
    <property type="molecule type" value="Genomic_DNA"/>
</dbReference>
<dbReference type="Proteomes" id="UP000003505">
    <property type="component" value="Unassembled WGS sequence"/>
</dbReference>
<dbReference type="AlphaFoldDB" id="C9LRP8"/>
<feature type="compositionally biased region" description="Basic and acidic residues" evidence="1">
    <location>
        <begin position="44"/>
        <end position="53"/>
    </location>
</feature>
<accession>C9LRP8</accession>
<dbReference type="STRING" id="546271.Selsp_1890"/>
<sequence>MFRRQGSDFPEMPEAAAGIWRGSSARKRRVHMAEKEEKLEAEEKDTKKKAEKAAEAVKSEKAEKFDAMLKELDIQAFQKQEVGDEYGTVLYRSSMEIKGQFLPVIVILDASIYGIVRVIVGSKVVNEKNESDLAAYINEMNSRYKVFKYYTVEDGSLVLDACLPASDEGFEPDIVRTILDVILQHLDETFGDTMKTIWADT</sequence>
<protein>
    <recommendedName>
        <fullName evidence="4">Bacterial sensory transduction regulator</fullName>
    </recommendedName>
</protein>
<evidence type="ECO:0000313" key="2">
    <source>
        <dbReference type="EMBL" id="EEX78514.1"/>
    </source>
</evidence>
<proteinExistence type="predicted"/>
<feature type="region of interest" description="Disordered" evidence="1">
    <location>
        <begin position="20"/>
        <end position="53"/>
    </location>
</feature>
<dbReference type="eggNOG" id="ENOG5032X7P">
    <property type="taxonomic scope" value="Bacteria"/>
</dbReference>
<name>C9LRP8_SELS3</name>
<evidence type="ECO:0000313" key="3">
    <source>
        <dbReference type="Proteomes" id="UP000003505"/>
    </source>
</evidence>
<reference evidence="2 3" key="1">
    <citation type="submission" date="2009-09" db="EMBL/GenBank/DDBJ databases">
        <authorList>
            <person name="Weinstock G."/>
            <person name="Sodergren E."/>
            <person name="Clifton S."/>
            <person name="Fulton L."/>
            <person name="Fulton B."/>
            <person name="Courtney L."/>
            <person name="Fronick C."/>
            <person name="Harrison M."/>
            <person name="Strong C."/>
            <person name="Farmer C."/>
            <person name="Delahaunty K."/>
            <person name="Markovic C."/>
            <person name="Hall O."/>
            <person name="Minx P."/>
            <person name="Tomlinson C."/>
            <person name="Mitreva M."/>
            <person name="Nelson J."/>
            <person name="Hou S."/>
            <person name="Wollam A."/>
            <person name="Pepin K.H."/>
            <person name="Johnson M."/>
            <person name="Bhonagiri V."/>
            <person name="Nash W.E."/>
            <person name="Warren W."/>
            <person name="Chinwalla A."/>
            <person name="Mardis E.R."/>
            <person name="Wilson R.K."/>
        </authorList>
    </citation>
    <scope>NUCLEOTIDE SEQUENCE [LARGE SCALE GENOMIC DNA]</scope>
    <source>
        <strain evidence="3">ATCC 35185 / DSM 20758 / VPI D19B-28</strain>
    </source>
</reference>
<evidence type="ECO:0008006" key="4">
    <source>
        <dbReference type="Google" id="ProtNLM"/>
    </source>
</evidence>
<organism evidence="2 3">
    <name type="scientific">Selenomonas sputigena (strain ATCC 35185 / DSM 20758 / CCUG 44933 / VPI D19B-28)</name>
    <dbReference type="NCBI Taxonomy" id="546271"/>
    <lineage>
        <taxon>Bacteria</taxon>
        <taxon>Bacillati</taxon>
        <taxon>Bacillota</taxon>
        <taxon>Negativicutes</taxon>
        <taxon>Selenomonadales</taxon>
        <taxon>Selenomonadaceae</taxon>
        <taxon>Selenomonas</taxon>
    </lineage>
</organism>
<evidence type="ECO:0000256" key="1">
    <source>
        <dbReference type="SAM" id="MobiDB-lite"/>
    </source>
</evidence>